<evidence type="ECO:0000259" key="10">
    <source>
        <dbReference type="PROSITE" id="PS51173"/>
    </source>
</evidence>
<dbReference type="InterPro" id="IPR008965">
    <property type="entry name" value="CBM2/CBM3_carb-bd_dom_sf"/>
</dbReference>
<dbReference type="InterPro" id="IPR012291">
    <property type="entry name" value="CBM2_carb-bd_dom_sf"/>
</dbReference>
<keyword evidence="9" id="KW-1133">Transmembrane helix</keyword>
<dbReference type="PANTHER" id="PTHR35923">
    <property type="entry name" value="MAJOR EXTRACELLULAR ENDOGLUCANASE"/>
    <property type="match status" value="1"/>
</dbReference>
<dbReference type="RefSeq" id="WP_074830268.1">
    <property type="nucleotide sequence ID" value="NZ_FOAT01000003.1"/>
</dbReference>
<dbReference type="SUPFAM" id="SSF51445">
    <property type="entry name" value="(Trans)glycosidases"/>
    <property type="match status" value="1"/>
</dbReference>
<keyword evidence="3 7" id="KW-0136">Cellulose degradation</keyword>
<proteinExistence type="inferred from homology"/>
<evidence type="ECO:0000256" key="5">
    <source>
        <dbReference type="ARBA" id="ARBA00023295"/>
    </source>
</evidence>
<dbReference type="InterPro" id="IPR001919">
    <property type="entry name" value="CBD2"/>
</dbReference>
<gene>
    <name evidence="11" type="ORF">SAMN05216469_10337</name>
</gene>
<dbReference type="InterPro" id="IPR001547">
    <property type="entry name" value="Glyco_hydro_5"/>
</dbReference>
<protein>
    <recommendedName>
        <fullName evidence="7">Endoglucanase</fullName>
        <ecNumber evidence="7">3.2.1.4</ecNumber>
    </recommendedName>
</protein>
<dbReference type="EMBL" id="FOAT01000003">
    <property type="protein sequence ID" value="SEK52142.1"/>
    <property type="molecule type" value="Genomic_DNA"/>
</dbReference>
<dbReference type="InterPro" id="IPR018087">
    <property type="entry name" value="Glyco_hydro_5_CS"/>
</dbReference>
<reference evidence="11 12" key="1">
    <citation type="submission" date="2016-10" db="EMBL/GenBank/DDBJ databases">
        <authorList>
            <person name="de Groot N.N."/>
        </authorList>
    </citation>
    <scope>NUCLEOTIDE SEQUENCE [LARGE SCALE GENOMIC DNA]</scope>
    <source>
        <strain evidence="11 12">KH2T6</strain>
    </source>
</reference>
<name>A0A1H7HRI7_RUMAL</name>
<keyword evidence="4 7" id="KW-0119">Carbohydrate metabolism</keyword>
<feature type="compositionally biased region" description="Acidic residues" evidence="8">
    <location>
        <begin position="56"/>
        <end position="87"/>
    </location>
</feature>
<dbReference type="Pfam" id="PF00150">
    <property type="entry name" value="Cellulase"/>
    <property type="match status" value="1"/>
</dbReference>
<dbReference type="GO" id="GO:0030247">
    <property type="term" value="F:polysaccharide binding"/>
    <property type="evidence" value="ECO:0007669"/>
    <property type="project" value="UniProtKB-UniRule"/>
</dbReference>
<dbReference type="PANTHER" id="PTHR35923:SF2">
    <property type="entry name" value="ENDOGLUCANASE"/>
    <property type="match status" value="1"/>
</dbReference>
<keyword evidence="5 7" id="KW-0326">Glycosidase</keyword>
<dbReference type="OrthoDB" id="9800475at2"/>
<evidence type="ECO:0000313" key="12">
    <source>
        <dbReference type="Proteomes" id="UP000186015"/>
    </source>
</evidence>
<evidence type="ECO:0000313" key="11">
    <source>
        <dbReference type="EMBL" id="SEK52142.1"/>
    </source>
</evidence>
<dbReference type="Proteomes" id="UP000186015">
    <property type="component" value="Unassembled WGS sequence"/>
</dbReference>
<evidence type="ECO:0000256" key="4">
    <source>
        <dbReference type="ARBA" id="ARBA00023277"/>
    </source>
</evidence>
<evidence type="ECO:0000256" key="3">
    <source>
        <dbReference type="ARBA" id="ARBA00023001"/>
    </source>
</evidence>
<keyword evidence="9" id="KW-0472">Membrane</keyword>
<keyword evidence="9" id="KW-0812">Transmembrane</keyword>
<dbReference type="SUPFAM" id="SSF49384">
    <property type="entry name" value="Carbohydrate-binding domain"/>
    <property type="match status" value="1"/>
</dbReference>
<feature type="compositionally biased region" description="Low complexity" evidence="8">
    <location>
        <begin position="207"/>
        <end position="221"/>
    </location>
</feature>
<evidence type="ECO:0000256" key="1">
    <source>
        <dbReference type="ARBA" id="ARBA00000966"/>
    </source>
</evidence>
<comment type="catalytic activity">
    <reaction evidence="1 7">
        <text>Endohydrolysis of (1-&gt;4)-beta-D-glucosidic linkages in cellulose, lichenin and cereal beta-D-glucans.</text>
        <dbReference type="EC" id="3.2.1.4"/>
    </reaction>
</comment>
<accession>A0A1H7HRI7</accession>
<evidence type="ECO:0000256" key="9">
    <source>
        <dbReference type="SAM" id="Phobius"/>
    </source>
</evidence>
<evidence type="ECO:0000256" key="2">
    <source>
        <dbReference type="ARBA" id="ARBA00022801"/>
    </source>
</evidence>
<feature type="region of interest" description="Disordered" evidence="8">
    <location>
        <begin position="203"/>
        <end position="226"/>
    </location>
</feature>
<dbReference type="SMART" id="SM00637">
    <property type="entry name" value="CBD_II"/>
    <property type="match status" value="1"/>
</dbReference>
<dbReference type="Gene3D" id="3.20.20.80">
    <property type="entry name" value="Glycosidases"/>
    <property type="match status" value="1"/>
</dbReference>
<dbReference type="Pfam" id="PF00553">
    <property type="entry name" value="CBM_2"/>
    <property type="match status" value="1"/>
</dbReference>
<keyword evidence="2 7" id="KW-0378">Hydrolase</keyword>
<evidence type="ECO:0000256" key="6">
    <source>
        <dbReference type="ARBA" id="ARBA00023326"/>
    </source>
</evidence>
<dbReference type="GO" id="GO:0008810">
    <property type="term" value="F:cellulase activity"/>
    <property type="evidence" value="ECO:0007669"/>
    <property type="project" value="UniProtKB-EC"/>
</dbReference>
<sequence length="646" mass="72206">MNRGISKKVIAGFVAMGVVIIGLIIALVVTNRGKDDDSWKTSSPKKKSESVSSAADDSEEEESEEDSEEEEEDSESEAEEDSEAEKEEDVKKEGYVVSWSSSNSWEDSGKQMSGLDIGIANYGDDAVSGWTLELEVADLKSVDGWNGTFTIKGNTLTITNADYNGDIAKGGSVTLGCNIGTGSSLNVKSAKLNGVTCTLKKGKVSQNNNNSNNSNNNNNNNGGEKKDVDVKKLLKRSKDAEQGDDWLHTDGNKILDADGKQVWLTGVNWFGYNTGTNTFDGLWNSELAPTVKAIADHGFNLIRVPMSAELLNQWAAGEYPQANYNNAYNEELNSMNSLQIFDYFLKLAEENGMKVMPDIHSANTDASGHNANLWFTDRVSAKEYYAALEWLADRYKDNDTIIAIDLKNEPHGKPAEGKQAAIWNNSKSENNWKYVAETAAKKVLAKNPNVLIMVEGIEIYPKDIKKNGDYKSQDNEDYYFNWWGGNLRGVKDYPIDLGKYQDKLVYSPHDYGPTVYEQPWFEGSYDFKSLKKDCWQDNWLYINDKKTAPLLIGEWGGFMTEPNITWMTYMRQLIKENHLNHTFWCFNANSGDTGGLVLDDFTTWDDEKYEFVKEVLWQEGGKFVGLDHKIPLGKNGITLSKAKGLK</sequence>
<dbReference type="AlphaFoldDB" id="A0A1H7HRI7"/>
<comment type="similarity">
    <text evidence="7">Belongs to the glycosyl hydrolase 5 (cellulase A) family.</text>
</comment>
<dbReference type="PROSITE" id="PS00659">
    <property type="entry name" value="GLYCOSYL_HYDROL_F5"/>
    <property type="match status" value="1"/>
</dbReference>
<dbReference type="PROSITE" id="PS51173">
    <property type="entry name" value="CBM2"/>
    <property type="match status" value="1"/>
</dbReference>
<dbReference type="InterPro" id="IPR017853">
    <property type="entry name" value="GH"/>
</dbReference>
<organism evidence="11 12">
    <name type="scientific">Ruminococcus albus</name>
    <dbReference type="NCBI Taxonomy" id="1264"/>
    <lineage>
        <taxon>Bacteria</taxon>
        <taxon>Bacillati</taxon>
        <taxon>Bacillota</taxon>
        <taxon>Clostridia</taxon>
        <taxon>Eubacteriales</taxon>
        <taxon>Oscillospiraceae</taxon>
        <taxon>Ruminococcus</taxon>
    </lineage>
</organism>
<dbReference type="EC" id="3.2.1.4" evidence="7"/>
<evidence type="ECO:0000256" key="8">
    <source>
        <dbReference type="SAM" id="MobiDB-lite"/>
    </source>
</evidence>
<feature type="transmembrane region" description="Helical" evidence="9">
    <location>
        <begin position="9"/>
        <end position="29"/>
    </location>
</feature>
<dbReference type="GO" id="GO:0030245">
    <property type="term" value="P:cellulose catabolic process"/>
    <property type="evidence" value="ECO:0007669"/>
    <property type="project" value="UniProtKB-KW"/>
</dbReference>
<keyword evidence="6 7" id="KW-0624">Polysaccharide degradation</keyword>
<feature type="region of interest" description="Disordered" evidence="8">
    <location>
        <begin position="34"/>
        <end position="95"/>
    </location>
</feature>
<feature type="domain" description="CBM2" evidence="10">
    <location>
        <begin position="88"/>
        <end position="200"/>
    </location>
</feature>
<evidence type="ECO:0000256" key="7">
    <source>
        <dbReference type="RuleBase" id="RU361153"/>
    </source>
</evidence>
<dbReference type="Gene3D" id="2.60.40.290">
    <property type="match status" value="1"/>
</dbReference>